<evidence type="ECO:0000313" key="7">
    <source>
        <dbReference type="Proteomes" id="UP000094801"/>
    </source>
</evidence>
<accession>A0A1E4SW65</accession>
<dbReference type="CDD" id="cd12148">
    <property type="entry name" value="fungal_TF_MHR"/>
    <property type="match status" value="1"/>
</dbReference>
<keyword evidence="4" id="KW-0539">Nucleus</keyword>
<dbReference type="GO" id="GO:0005634">
    <property type="term" value="C:nucleus"/>
    <property type="evidence" value="ECO:0007669"/>
    <property type="project" value="TreeGrafter"/>
</dbReference>
<proteinExistence type="predicted"/>
<evidence type="ECO:0000256" key="3">
    <source>
        <dbReference type="ARBA" id="ARBA00023163"/>
    </source>
</evidence>
<keyword evidence="7" id="KW-1185">Reference proteome</keyword>
<evidence type="ECO:0000259" key="5">
    <source>
        <dbReference type="SMART" id="SM00906"/>
    </source>
</evidence>
<dbReference type="GO" id="GO:0000981">
    <property type="term" value="F:DNA-binding transcription factor activity, RNA polymerase II-specific"/>
    <property type="evidence" value="ECO:0007669"/>
    <property type="project" value="TreeGrafter"/>
</dbReference>
<organism evidence="6 7">
    <name type="scientific">[Candida] arabinofermentans NRRL YB-2248</name>
    <dbReference type="NCBI Taxonomy" id="983967"/>
    <lineage>
        <taxon>Eukaryota</taxon>
        <taxon>Fungi</taxon>
        <taxon>Dikarya</taxon>
        <taxon>Ascomycota</taxon>
        <taxon>Saccharomycotina</taxon>
        <taxon>Pichiomycetes</taxon>
        <taxon>Pichiales</taxon>
        <taxon>Pichiaceae</taxon>
        <taxon>Ogataea</taxon>
        <taxon>Ogataea/Candida clade</taxon>
    </lineage>
</organism>
<dbReference type="SMART" id="SM00906">
    <property type="entry name" value="Fungal_trans"/>
    <property type="match status" value="1"/>
</dbReference>
<evidence type="ECO:0000256" key="4">
    <source>
        <dbReference type="ARBA" id="ARBA00023242"/>
    </source>
</evidence>
<dbReference type="OrthoDB" id="2943660at2759"/>
<keyword evidence="1" id="KW-0805">Transcription regulation</keyword>
<dbReference type="EMBL" id="KV453861">
    <property type="protein sequence ID" value="ODV83739.1"/>
    <property type="molecule type" value="Genomic_DNA"/>
</dbReference>
<reference evidence="7" key="1">
    <citation type="submission" date="2016-04" db="EMBL/GenBank/DDBJ databases">
        <title>Comparative genomics of biotechnologically important yeasts.</title>
        <authorList>
            <consortium name="DOE Joint Genome Institute"/>
            <person name="Riley R."/>
            <person name="Haridas S."/>
            <person name="Wolfe K.H."/>
            <person name="Lopes M.R."/>
            <person name="Hittinger C.T."/>
            <person name="Goker M."/>
            <person name="Salamov A."/>
            <person name="Wisecaver J."/>
            <person name="Long T.M."/>
            <person name="Aerts A.L."/>
            <person name="Barry K."/>
            <person name="Choi C."/>
            <person name="Clum A."/>
            <person name="Coughlan A.Y."/>
            <person name="Deshpande S."/>
            <person name="Douglass A.P."/>
            <person name="Hanson S.J."/>
            <person name="Klenk H.-P."/>
            <person name="Labutti K."/>
            <person name="Lapidus A."/>
            <person name="Lindquist E."/>
            <person name="Lipzen A."/>
            <person name="Meier-Kolthoff J.P."/>
            <person name="Ohm R.A."/>
            <person name="Otillar R.P."/>
            <person name="Pangilinan J."/>
            <person name="Peng Y."/>
            <person name="Rokas A."/>
            <person name="Rosa C.A."/>
            <person name="Scheuner C."/>
            <person name="Sibirny A.A."/>
            <person name="Slot J.C."/>
            <person name="Stielow J.B."/>
            <person name="Sun H."/>
            <person name="Kurtzman C.P."/>
            <person name="Blackwell M."/>
            <person name="Grigoriev I.V."/>
            <person name="Jeffries T.W."/>
        </authorList>
    </citation>
    <scope>NUCLEOTIDE SEQUENCE [LARGE SCALE GENOMIC DNA]</scope>
    <source>
        <strain evidence="7">NRRL YB-2248</strain>
    </source>
</reference>
<sequence>MPTVTSSPNIASTITEIAILKKRLEELENNIEARSPGKATDTISLIYDKNGDCSLLLMSKKNRFLCLGSFCYITMWKRDFLVSHLLEDFRRLKMEVRARIKEVNGVVDKTDSEHLARKMAAFFPPEQITNLHLNRFFDYIYPFIPVLDEKGFRDSVSSILSFSNVDGRLELKIDKKLDLVIVATLLVMMRLSYTTLYLANDAQPVSQDSDAFQILEYPINLTVIEYVHFALQNVNYLRKSSIEVLQLLLLIRRYQSISQEDNDGMAATDGYIYNGLICETALSMGLNRNLSENVCDSSIPQVTDVQNPKFNSVCQKLWWSVIEMDITHAMRFGKKPAIHQDDSATELPLFDPSASNSYNLASEKFFPIFNFKSVHNLPNMIEKLSVFQLTELDAKFQQFLNLEIFKEMTDTPALWGVNRSTTSLYYESNLDLPFPETPDVTQIQSLSDYSVRPPTATDGHELIDGSSVDPMSFEDLKDWLSTSEFFDIFEQLGNISPASV</sequence>
<dbReference type="GO" id="GO:0006351">
    <property type="term" value="P:DNA-templated transcription"/>
    <property type="evidence" value="ECO:0007669"/>
    <property type="project" value="InterPro"/>
</dbReference>
<keyword evidence="2" id="KW-0238">DNA-binding</keyword>
<keyword evidence="3" id="KW-0804">Transcription</keyword>
<evidence type="ECO:0000313" key="6">
    <source>
        <dbReference type="EMBL" id="ODV83739.1"/>
    </source>
</evidence>
<protein>
    <recommendedName>
        <fullName evidence="5">Xylanolytic transcriptional activator regulatory domain-containing protein</fullName>
    </recommendedName>
</protein>
<evidence type="ECO:0000256" key="1">
    <source>
        <dbReference type="ARBA" id="ARBA00023015"/>
    </source>
</evidence>
<dbReference type="PANTHER" id="PTHR31069">
    <property type="entry name" value="OLEATE-ACTIVATED TRANSCRIPTION FACTOR 1-RELATED"/>
    <property type="match status" value="1"/>
</dbReference>
<feature type="domain" description="Xylanolytic transcriptional activator regulatory" evidence="5">
    <location>
        <begin position="270"/>
        <end position="354"/>
    </location>
</feature>
<dbReference type="GO" id="GO:0045944">
    <property type="term" value="P:positive regulation of transcription by RNA polymerase II"/>
    <property type="evidence" value="ECO:0007669"/>
    <property type="project" value="TreeGrafter"/>
</dbReference>
<name>A0A1E4SW65_9ASCO</name>
<dbReference type="Proteomes" id="UP000094801">
    <property type="component" value="Unassembled WGS sequence"/>
</dbReference>
<dbReference type="GO" id="GO:0008270">
    <property type="term" value="F:zinc ion binding"/>
    <property type="evidence" value="ECO:0007669"/>
    <property type="project" value="InterPro"/>
</dbReference>
<dbReference type="AlphaFoldDB" id="A0A1E4SW65"/>
<dbReference type="GO" id="GO:0000978">
    <property type="term" value="F:RNA polymerase II cis-regulatory region sequence-specific DNA binding"/>
    <property type="evidence" value="ECO:0007669"/>
    <property type="project" value="TreeGrafter"/>
</dbReference>
<dbReference type="STRING" id="983967.A0A1E4SW65"/>
<evidence type="ECO:0000256" key="2">
    <source>
        <dbReference type="ARBA" id="ARBA00023125"/>
    </source>
</evidence>
<dbReference type="PANTHER" id="PTHR31069:SF12">
    <property type="entry name" value="TRANSCRIPTION FACTOR DOMAIN-CONTAINING PROTEIN"/>
    <property type="match status" value="1"/>
</dbReference>
<dbReference type="InterPro" id="IPR050675">
    <property type="entry name" value="OAF3"/>
</dbReference>
<dbReference type="Pfam" id="PF04082">
    <property type="entry name" value="Fungal_trans"/>
    <property type="match status" value="1"/>
</dbReference>
<gene>
    <name evidence="6" type="ORF">CANARDRAFT_202449</name>
</gene>
<dbReference type="InterPro" id="IPR007219">
    <property type="entry name" value="XnlR_reg_dom"/>
</dbReference>